<name>A0ABS2FZC3_9FIRM</name>
<evidence type="ECO:0000256" key="5">
    <source>
        <dbReference type="ARBA" id="ARBA00023012"/>
    </source>
</evidence>
<dbReference type="PANTHER" id="PTHR43547">
    <property type="entry name" value="TWO-COMPONENT HISTIDINE KINASE"/>
    <property type="match status" value="1"/>
</dbReference>
<dbReference type="RefSeq" id="WP_204805713.1">
    <property type="nucleotide sequence ID" value="NZ_JACSNX010000033.1"/>
</dbReference>
<evidence type="ECO:0000256" key="1">
    <source>
        <dbReference type="ARBA" id="ARBA00000085"/>
    </source>
</evidence>
<dbReference type="EMBL" id="JACSNX010000033">
    <property type="protein sequence ID" value="MBM6852416.1"/>
    <property type="molecule type" value="Genomic_DNA"/>
</dbReference>
<dbReference type="SMART" id="SM00387">
    <property type="entry name" value="HATPase_c"/>
    <property type="match status" value="1"/>
</dbReference>
<dbReference type="EC" id="2.7.13.3" evidence="2"/>
<accession>A0ABS2FZC3</accession>
<keyword evidence="8" id="KW-1185">Reference proteome</keyword>
<comment type="catalytic activity">
    <reaction evidence="1">
        <text>ATP + protein L-histidine = ADP + protein N-phospho-L-histidine.</text>
        <dbReference type="EC" id="2.7.13.3"/>
    </reaction>
</comment>
<keyword evidence="5" id="KW-0902">Two-component regulatory system</keyword>
<organism evidence="7 8">
    <name type="scientific">Oscillibacter valericigenes</name>
    <dbReference type="NCBI Taxonomy" id="351091"/>
    <lineage>
        <taxon>Bacteria</taxon>
        <taxon>Bacillati</taxon>
        <taxon>Bacillota</taxon>
        <taxon>Clostridia</taxon>
        <taxon>Eubacteriales</taxon>
        <taxon>Oscillospiraceae</taxon>
        <taxon>Oscillibacter</taxon>
    </lineage>
</organism>
<dbReference type="Gene3D" id="3.30.565.10">
    <property type="entry name" value="Histidine kinase-like ATPase, C-terminal domain"/>
    <property type="match status" value="1"/>
</dbReference>
<sequence>MEADSFDFSAVFPNIAAQLRTALGTLHLAAAQLAPAKEREQDPALDEKAALLDQSYYQLLRLVNNLTAAGYLGQERPFPLRDRDLVETVRGVCTCAQGLAELKGLRLEFCSGGDYHVCAFHRASLEQLLYQLLSNAFKFTPAGGTVRVELKFASRRVLLSVADTGCGIQEDQIPVLFDRYLHDDLLTARPHGLGLGLPICQHIAEGHGGTMMAESRPGKGARFTLSFPDRRCGTLDVSDVKFDYSGGHNQTLLALADALPVQAFSHRNLD</sequence>
<evidence type="ECO:0000259" key="6">
    <source>
        <dbReference type="PROSITE" id="PS50109"/>
    </source>
</evidence>
<feature type="domain" description="Histidine kinase" evidence="6">
    <location>
        <begin position="14"/>
        <end position="231"/>
    </location>
</feature>
<gene>
    <name evidence="7" type="ORF">H9X91_13315</name>
</gene>
<keyword evidence="3" id="KW-0597">Phosphoprotein</keyword>
<dbReference type="PRINTS" id="PR00344">
    <property type="entry name" value="BCTRLSENSOR"/>
</dbReference>
<dbReference type="PANTHER" id="PTHR43547:SF2">
    <property type="entry name" value="HYBRID SIGNAL TRANSDUCTION HISTIDINE KINASE C"/>
    <property type="match status" value="1"/>
</dbReference>
<dbReference type="Proteomes" id="UP000719500">
    <property type="component" value="Unassembled WGS sequence"/>
</dbReference>
<evidence type="ECO:0000256" key="4">
    <source>
        <dbReference type="ARBA" id="ARBA00022777"/>
    </source>
</evidence>
<evidence type="ECO:0000313" key="8">
    <source>
        <dbReference type="Proteomes" id="UP000719500"/>
    </source>
</evidence>
<proteinExistence type="predicted"/>
<dbReference type="CDD" id="cd00075">
    <property type="entry name" value="HATPase"/>
    <property type="match status" value="1"/>
</dbReference>
<dbReference type="GO" id="GO:0016301">
    <property type="term" value="F:kinase activity"/>
    <property type="evidence" value="ECO:0007669"/>
    <property type="project" value="UniProtKB-KW"/>
</dbReference>
<dbReference type="InterPro" id="IPR005467">
    <property type="entry name" value="His_kinase_dom"/>
</dbReference>
<comment type="caution">
    <text evidence="7">The sequence shown here is derived from an EMBL/GenBank/DDBJ whole genome shotgun (WGS) entry which is preliminary data.</text>
</comment>
<reference evidence="7 8" key="1">
    <citation type="journal article" date="2021" name="Sci. Rep.">
        <title>The distribution of antibiotic resistance genes in chicken gut microbiota commensals.</title>
        <authorList>
            <person name="Juricova H."/>
            <person name="Matiasovicova J."/>
            <person name="Kubasova T."/>
            <person name="Cejkova D."/>
            <person name="Rychlik I."/>
        </authorList>
    </citation>
    <scope>NUCLEOTIDE SEQUENCE [LARGE SCALE GENOMIC DNA]</scope>
    <source>
        <strain evidence="7 8">An411</strain>
    </source>
</reference>
<protein>
    <recommendedName>
        <fullName evidence="2">histidine kinase</fullName>
        <ecNumber evidence="2">2.7.13.3</ecNumber>
    </recommendedName>
</protein>
<dbReference type="SUPFAM" id="SSF55874">
    <property type="entry name" value="ATPase domain of HSP90 chaperone/DNA topoisomerase II/histidine kinase"/>
    <property type="match status" value="1"/>
</dbReference>
<dbReference type="Pfam" id="PF02518">
    <property type="entry name" value="HATPase_c"/>
    <property type="match status" value="1"/>
</dbReference>
<evidence type="ECO:0000256" key="3">
    <source>
        <dbReference type="ARBA" id="ARBA00022553"/>
    </source>
</evidence>
<evidence type="ECO:0000256" key="2">
    <source>
        <dbReference type="ARBA" id="ARBA00012438"/>
    </source>
</evidence>
<dbReference type="InterPro" id="IPR036890">
    <property type="entry name" value="HATPase_C_sf"/>
</dbReference>
<dbReference type="PROSITE" id="PS50109">
    <property type="entry name" value="HIS_KIN"/>
    <property type="match status" value="1"/>
</dbReference>
<dbReference type="InterPro" id="IPR003594">
    <property type="entry name" value="HATPase_dom"/>
</dbReference>
<keyword evidence="4 7" id="KW-0808">Transferase</keyword>
<evidence type="ECO:0000313" key="7">
    <source>
        <dbReference type="EMBL" id="MBM6852416.1"/>
    </source>
</evidence>
<keyword evidence="4 7" id="KW-0418">Kinase</keyword>
<dbReference type="InterPro" id="IPR004358">
    <property type="entry name" value="Sig_transdc_His_kin-like_C"/>
</dbReference>